<keyword evidence="7" id="KW-1185">Reference proteome</keyword>
<evidence type="ECO:0000256" key="4">
    <source>
        <dbReference type="SAM" id="MobiDB-lite"/>
    </source>
</evidence>
<dbReference type="PANTHER" id="PTHR24198">
    <property type="entry name" value="ANKYRIN REPEAT AND PROTEIN KINASE DOMAIN-CONTAINING PROTEIN"/>
    <property type="match status" value="1"/>
</dbReference>
<evidence type="ECO:0000313" key="7">
    <source>
        <dbReference type="Proteomes" id="UP000039865"/>
    </source>
</evidence>
<dbReference type="PANTHER" id="PTHR24198:SF165">
    <property type="entry name" value="ANKYRIN REPEAT-CONTAINING PROTEIN-RELATED"/>
    <property type="match status" value="1"/>
</dbReference>
<name>A0A078B8F4_STYLE</name>
<feature type="transmembrane region" description="Helical" evidence="5">
    <location>
        <begin position="147"/>
        <end position="165"/>
    </location>
</feature>
<dbReference type="AlphaFoldDB" id="A0A078B8F4"/>
<dbReference type="SMART" id="SM00248">
    <property type="entry name" value="ANK"/>
    <property type="match status" value="15"/>
</dbReference>
<dbReference type="InterPro" id="IPR002110">
    <property type="entry name" value="Ankyrin_rpt"/>
</dbReference>
<dbReference type="PROSITE" id="PS50297">
    <property type="entry name" value="ANK_REP_REGION"/>
    <property type="match status" value="2"/>
</dbReference>
<dbReference type="Gene3D" id="1.25.40.20">
    <property type="entry name" value="Ankyrin repeat-containing domain"/>
    <property type="match status" value="3"/>
</dbReference>
<proteinExistence type="predicted"/>
<evidence type="ECO:0000256" key="2">
    <source>
        <dbReference type="ARBA" id="ARBA00023043"/>
    </source>
</evidence>
<gene>
    <name evidence="6" type="primary">Contig16246.g17305</name>
    <name evidence="6" type="ORF">STYLEM_18977</name>
</gene>
<sequence>MGVITSFIIIWYGVIFGNLDWISDIAYYGNTDFVEKGTKNACVAFILLQPMFYMFLFIIYMLANPKIDDNKERAKMLLISPVYALLQYTKVLTINEFIHAKFMNTFKLNDNIKLLTIENCFRVQIVSEFVLQTLPQMIIQSNYNNQYGWSGAANFSFAMIIFLFIKDVTILTLFTVRKFIDGTSNPELRPTFKGQIFSKIQRETSLNIKNYLMDPNNDGVDDEGNTTMHQLNKFEQIQELDVHIANTPHLLFMLNKSGLTPLDVAINIKDDEKAKLFIDRMHKYNPNCSLKFVQRPHRLDLRFEKSFTLAVLRNNIEIIDSIPPKTVRTVQVGMSQVKDYKRYKDEKSQYQETVTTPFHLACRLSNDEAVRQLVENHQFDINILLNEKSALYELLSTSGYLDFNILNYLLKKRKPCINSGSRLPLNQAVLRGNPFIIKTLIEFGKPNHYVRDFNGKAAIHIAASKLDMDTFDLLIKAGADPMLSDTNGNSILHIMAMGAIKDAEYDFIKAIIEKYNMRLTRNQENKTPLNIIRSYQSKPMSLRGQPNYKKKIWEYFDQKILEDPTFQDSDKNEEIHEAVIRGSLDDLKLILDKHDLKDGNSLPKQYQVLELRNYEGKSAIMLSIEHERDDITKYIIENFPNVDLDKQDIKDGNCSMHTACVKEDTHIVQFIFDRRPRLCLKPNYYGQTPIHIATQRKNIAILKIFEQYKQECLLMKDSNGENPLFYAAREGDIEVFQWFSGHPDFFKARGDQNYKGQTIEHIVCITQRIEIVEAIRPRPDTRDYYGNLPIMYSLMHDDVEIVKRYFKKSRDYFNLRNYKHETIFHIAAKFNSLNSLKQLVGRSVFIEELLKKDFKGDTPLHLAAKNGNQEILEFFMSNVTKNFMDMQNDFSFNVMEAVREKIRIMEENLPSDDNEEQDQQKAGKNLQKIQVLQGILQFIQKFTSFVDENTWNQQFDVPLNQYLEQIGDPNLKVFMDMHNSEPILSTQSPHRQNNIVQNQADQI</sequence>
<keyword evidence="5" id="KW-0812">Transmembrane</keyword>
<feature type="repeat" description="ANK" evidence="3">
    <location>
        <begin position="855"/>
        <end position="878"/>
    </location>
</feature>
<evidence type="ECO:0000256" key="1">
    <source>
        <dbReference type="ARBA" id="ARBA00022737"/>
    </source>
</evidence>
<dbReference type="OrthoDB" id="194358at2759"/>
<dbReference type="Pfam" id="PF13606">
    <property type="entry name" value="Ank_3"/>
    <property type="match status" value="1"/>
</dbReference>
<dbReference type="Proteomes" id="UP000039865">
    <property type="component" value="Unassembled WGS sequence"/>
</dbReference>
<keyword evidence="1" id="KW-0677">Repeat</keyword>
<dbReference type="InterPro" id="IPR036770">
    <property type="entry name" value="Ankyrin_rpt-contain_sf"/>
</dbReference>
<dbReference type="InParanoid" id="A0A078B8F4"/>
<keyword evidence="5" id="KW-0472">Membrane</keyword>
<evidence type="ECO:0000313" key="6">
    <source>
        <dbReference type="EMBL" id="CDW89838.1"/>
    </source>
</evidence>
<dbReference type="OMA" id="WISDIAY"/>
<evidence type="ECO:0000256" key="5">
    <source>
        <dbReference type="SAM" id="Phobius"/>
    </source>
</evidence>
<feature type="region of interest" description="Disordered" evidence="4">
    <location>
        <begin position="983"/>
        <end position="1003"/>
    </location>
</feature>
<feature type="transmembrane region" description="Helical" evidence="5">
    <location>
        <begin position="7"/>
        <end position="29"/>
    </location>
</feature>
<organism evidence="6 7">
    <name type="scientific">Stylonychia lemnae</name>
    <name type="common">Ciliate</name>
    <dbReference type="NCBI Taxonomy" id="5949"/>
    <lineage>
        <taxon>Eukaryota</taxon>
        <taxon>Sar</taxon>
        <taxon>Alveolata</taxon>
        <taxon>Ciliophora</taxon>
        <taxon>Intramacronucleata</taxon>
        <taxon>Spirotrichea</taxon>
        <taxon>Stichotrichia</taxon>
        <taxon>Sporadotrichida</taxon>
        <taxon>Oxytrichidae</taxon>
        <taxon>Stylonychinae</taxon>
        <taxon>Stylonychia</taxon>
    </lineage>
</organism>
<accession>A0A078B8F4</accession>
<reference evidence="6 7" key="1">
    <citation type="submission" date="2014-06" db="EMBL/GenBank/DDBJ databases">
        <authorList>
            <person name="Swart Estienne"/>
        </authorList>
    </citation>
    <scope>NUCLEOTIDE SEQUENCE [LARGE SCALE GENOMIC DNA]</scope>
    <source>
        <strain evidence="6 7">130c</strain>
    </source>
</reference>
<protein>
    <submittedName>
        <fullName evidence="6">Serine threonine-protein phosphatase 6 regulatory ankyrin repeat subunit b-like</fullName>
    </submittedName>
</protein>
<keyword evidence="5" id="KW-1133">Transmembrane helix</keyword>
<evidence type="ECO:0000256" key="3">
    <source>
        <dbReference type="PROSITE-ProRule" id="PRU00023"/>
    </source>
</evidence>
<keyword evidence="2 3" id="KW-0040">ANK repeat</keyword>
<feature type="repeat" description="ANK" evidence="3">
    <location>
        <begin position="454"/>
        <end position="486"/>
    </location>
</feature>
<dbReference type="EMBL" id="CCKQ01017919">
    <property type="protein sequence ID" value="CDW89838.1"/>
    <property type="molecule type" value="Genomic_DNA"/>
</dbReference>
<dbReference type="PROSITE" id="PS50088">
    <property type="entry name" value="ANK_REPEAT"/>
    <property type="match status" value="2"/>
</dbReference>
<dbReference type="SUPFAM" id="SSF48403">
    <property type="entry name" value="Ankyrin repeat"/>
    <property type="match status" value="3"/>
</dbReference>
<dbReference type="Pfam" id="PF12796">
    <property type="entry name" value="Ank_2"/>
    <property type="match status" value="3"/>
</dbReference>
<feature type="transmembrane region" description="Helical" evidence="5">
    <location>
        <begin position="41"/>
        <end position="63"/>
    </location>
</feature>